<dbReference type="InterPro" id="IPR052915">
    <property type="entry name" value="RtcB-like"/>
</dbReference>
<sequence length="387" mass="42896">MPEIAIYAELLDQNARDQIRLIQEHPAFEGRVAIMPDAHAGAGCVIGFTGRFGCGVIPNIVGVDIGCGVAAVPLARPGRIDFGALDRFIRQQIPLGMTSRRNDRYLAECGLSKALASQATTLCRRIETDFYRAEKISKFILPLLQLGTLGGGNHFIEIGREQSSGRLYLIVHSGSRNLGKRVAEQFQARARRFTEQHHIQVPRGLEYLPQQEGGADYIHCMQAAQAYARLNRRMMLAIMLGFFGQELDETQVVESVHNYISEQDGLVRKGAISAHAGEAVIIPLNMADGTILGTGKGNPAYNRSAPHGAGRLHGRKEMFRRLQEGQFSMRQYADSMQHVFSTSISRDTFDESKFAYKPFAAIEKHLQETVEIKQILQPVYNLKAAGD</sequence>
<dbReference type="EC" id="6.5.1.8" evidence="1"/>
<evidence type="ECO:0000313" key="12">
    <source>
        <dbReference type="EMBL" id="ACD93892.1"/>
    </source>
</evidence>
<keyword evidence="2" id="KW-0436">Ligase</keyword>
<gene>
    <name evidence="12" type="ordered locus">Glov_0158</name>
</gene>
<comment type="cofactor">
    <cofactor evidence="11">
        <name>Mn(2+)</name>
        <dbReference type="ChEBI" id="CHEBI:29035"/>
    </cofactor>
    <text evidence="11">Binds 2 manganese ions per subunit.</text>
</comment>
<dbReference type="HOGENOM" id="CLU_022279_1_1_7"/>
<dbReference type="Pfam" id="PF01139">
    <property type="entry name" value="RtcB"/>
    <property type="match status" value="1"/>
</dbReference>
<evidence type="ECO:0000256" key="4">
    <source>
        <dbReference type="ARBA" id="ARBA00022741"/>
    </source>
</evidence>
<keyword evidence="5" id="KW-0692">RNA repair</keyword>
<keyword evidence="13" id="KW-1185">Reference proteome</keyword>
<dbReference type="eggNOG" id="COG1690">
    <property type="taxonomic scope" value="Bacteria"/>
</dbReference>
<feature type="binding site" evidence="11">
    <location>
        <position position="64"/>
    </location>
    <ligand>
        <name>Mn(2+)</name>
        <dbReference type="ChEBI" id="CHEBI:29035"/>
        <label>1</label>
    </ligand>
</feature>
<evidence type="ECO:0000256" key="3">
    <source>
        <dbReference type="ARBA" id="ARBA00022723"/>
    </source>
</evidence>
<reference evidence="12 13" key="1">
    <citation type="submission" date="2008-05" db="EMBL/GenBank/DDBJ databases">
        <title>Complete sequence of chromosome of Geobacter lovleyi SZ.</title>
        <authorList>
            <consortium name="US DOE Joint Genome Institute"/>
            <person name="Lucas S."/>
            <person name="Copeland A."/>
            <person name="Lapidus A."/>
            <person name="Glavina del Rio T."/>
            <person name="Dalin E."/>
            <person name="Tice H."/>
            <person name="Bruce D."/>
            <person name="Goodwin L."/>
            <person name="Pitluck S."/>
            <person name="Chertkov O."/>
            <person name="Meincke L."/>
            <person name="Brettin T."/>
            <person name="Detter J.C."/>
            <person name="Han C."/>
            <person name="Tapia R."/>
            <person name="Kuske C.R."/>
            <person name="Schmutz J."/>
            <person name="Larimer F."/>
            <person name="Land M."/>
            <person name="Hauser L."/>
            <person name="Kyrpides N."/>
            <person name="Mikhailova N."/>
            <person name="Sung Y."/>
            <person name="Fletcher K.E."/>
            <person name="Ritalahti K.M."/>
            <person name="Loeffler F.E."/>
            <person name="Richardson P."/>
        </authorList>
    </citation>
    <scope>NUCLEOTIDE SEQUENCE [LARGE SCALE GENOMIC DNA]</scope>
    <source>
        <strain evidence="13">ATCC BAA-1151 / DSM 17278 / SZ</strain>
    </source>
</reference>
<evidence type="ECO:0000256" key="11">
    <source>
        <dbReference type="PIRSR" id="PIRSR601233-3"/>
    </source>
</evidence>
<keyword evidence="7 11" id="KW-0464">Manganese</keyword>
<evidence type="ECO:0000256" key="5">
    <source>
        <dbReference type="ARBA" id="ARBA00022800"/>
    </source>
</evidence>
<dbReference type="InterPro" id="IPR036025">
    <property type="entry name" value="RtcB-like_sf"/>
</dbReference>
<dbReference type="GO" id="GO:0030145">
    <property type="term" value="F:manganese ion binding"/>
    <property type="evidence" value="ECO:0007669"/>
    <property type="project" value="TreeGrafter"/>
</dbReference>
<dbReference type="GO" id="GO:0005525">
    <property type="term" value="F:GTP binding"/>
    <property type="evidence" value="ECO:0007669"/>
    <property type="project" value="UniProtKB-KW"/>
</dbReference>
<feature type="binding site" evidence="10">
    <location>
        <begin position="307"/>
        <end position="310"/>
    </location>
    <ligand>
        <name>GMP</name>
        <dbReference type="ChEBI" id="CHEBI:58115"/>
    </ligand>
</feature>
<dbReference type="GO" id="GO:0006281">
    <property type="term" value="P:DNA repair"/>
    <property type="evidence" value="ECO:0007669"/>
    <property type="project" value="TreeGrafter"/>
</dbReference>
<feature type="binding site" evidence="10">
    <location>
        <begin position="257"/>
        <end position="258"/>
    </location>
    <ligand>
        <name>GMP</name>
        <dbReference type="ChEBI" id="CHEBI:58115"/>
    </ligand>
</feature>
<evidence type="ECO:0000256" key="6">
    <source>
        <dbReference type="ARBA" id="ARBA00023134"/>
    </source>
</evidence>
<dbReference type="GO" id="GO:0006396">
    <property type="term" value="P:RNA processing"/>
    <property type="evidence" value="ECO:0007669"/>
    <property type="project" value="InterPro"/>
</dbReference>
<feature type="binding site" evidence="11">
    <location>
        <position position="257"/>
    </location>
    <ligand>
        <name>Mn(2+)</name>
        <dbReference type="ChEBI" id="CHEBI:29035"/>
        <label>2</label>
    </ligand>
</feature>
<dbReference type="GO" id="GO:0003909">
    <property type="term" value="F:DNA ligase activity"/>
    <property type="evidence" value="ECO:0007669"/>
    <property type="project" value="TreeGrafter"/>
</dbReference>
<feature type="active site" description="GMP-histidine intermediate" evidence="9">
    <location>
        <position position="307"/>
    </location>
</feature>
<dbReference type="OrthoDB" id="9802323at2"/>
<dbReference type="PANTHER" id="PTHR43749">
    <property type="entry name" value="RNA-SPLICING LIGASE RTCB"/>
    <property type="match status" value="1"/>
</dbReference>
<dbReference type="SUPFAM" id="SSF103365">
    <property type="entry name" value="Hypothetical protein PH1602"/>
    <property type="match status" value="1"/>
</dbReference>
<evidence type="ECO:0000256" key="9">
    <source>
        <dbReference type="PIRSR" id="PIRSR601233-1"/>
    </source>
</evidence>
<dbReference type="Gene3D" id="3.90.1860.10">
    <property type="entry name" value="tRNA-splicing ligase RtcB"/>
    <property type="match status" value="1"/>
</dbReference>
<dbReference type="Proteomes" id="UP000002420">
    <property type="component" value="Chromosome"/>
</dbReference>
<evidence type="ECO:0000256" key="8">
    <source>
        <dbReference type="ARBA" id="ARBA00047746"/>
    </source>
</evidence>
<organism evidence="12 13">
    <name type="scientific">Trichlorobacter lovleyi (strain ATCC BAA-1151 / DSM 17278 / SZ)</name>
    <name type="common">Geobacter lovleyi</name>
    <dbReference type="NCBI Taxonomy" id="398767"/>
    <lineage>
        <taxon>Bacteria</taxon>
        <taxon>Pseudomonadati</taxon>
        <taxon>Thermodesulfobacteriota</taxon>
        <taxon>Desulfuromonadia</taxon>
        <taxon>Geobacterales</taxon>
        <taxon>Geobacteraceae</taxon>
        <taxon>Trichlorobacter</taxon>
    </lineage>
</organism>
<dbReference type="STRING" id="398767.Glov_0158"/>
<dbReference type="GO" id="GO:0170057">
    <property type="term" value="F:RNA ligase (GTP) activity"/>
    <property type="evidence" value="ECO:0007669"/>
    <property type="project" value="UniProtKB-EC"/>
</dbReference>
<evidence type="ECO:0000256" key="2">
    <source>
        <dbReference type="ARBA" id="ARBA00022598"/>
    </source>
</evidence>
<dbReference type="GO" id="GO:0042245">
    <property type="term" value="P:RNA repair"/>
    <property type="evidence" value="ECO:0007669"/>
    <property type="project" value="UniProtKB-KW"/>
</dbReference>
<dbReference type="PANTHER" id="PTHR43749:SF2">
    <property type="entry name" value="RNA-SPLICING LIGASE RTCB"/>
    <property type="match status" value="1"/>
</dbReference>
<feature type="binding site" evidence="11">
    <location>
        <position position="154"/>
    </location>
    <ligand>
        <name>Mn(2+)</name>
        <dbReference type="ChEBI" id="CHEBI:29035"/>
        <label>1</label>
    </ligand>
</feature>
<protein>
    <recommendedName>
        <fullName evidence="1">3'-phosphate/5'-hydroxy nucleic acid ligase</fullName>
        <ecNumber evidence="1">6.5.1.8</ecNumber>
    </recommendedName>
</protein>
<keyword evidence="6 10" id="KW-0342">GTP-binding</keyword>
<name>B3EA64_TRIL1</name>
<comment type="catalytic activity">
    <reaction evidence="8">
        <text>a 3'-end 3'-phospho-ribonucleotide-RNA + a 5'-end dephospho-ribonucleoside-RNA + GTP = a ribonucleotidyl-ribonucleotide-RNA + GMP + diphosphate</text>
        <dbReference type="Rhea" id="RHEA:68076"/>
        <dbReference type="Rhea" id="RHEA-COMP:10463"/>
        <dbReference type="Rhea" id="RHEA-COMP:13936"/>
        <dbReference type="Rhea" id="RHEA-COMP:17355"/>
        <dbReference type="ChEBI" id="CHEBI:33019"/>
        <dbReference type="ChEBI" id="CHEBI:37565"/>
        <dbReference type="ChEBI" id="CHEBI:58115"/>
        <dbReference type="ChEBI" id="CHEBI:83062"/>
        <dbReference type="ChEBI" id="CHEBI:138284"/>
        <dbReference type="ChEBI" id="CHEBI:173118"/>
        <dbReference type="EC" id="6.5.1.8"/>
    </reaction>
</comment>
<keyword evidence="3 11" id="KW-0479">Metal-binding</keyword>
<evidence type="ECO:0000256" key="7">
    <source>
        <dbReference type="ARBA" id="ARBA00023211"/>
    </source>
</evidence>
<evidence type="ECO:0000256" key="10">
    <source>
        <dbReference type="PIRSR" id="PIRSR601233-2"/>
    </source>
</evidence>
<feature type="binding site" evidence="10">
    <location>
        <begin position="283"/>
        <end position="286"/>
    </location>
    <ligand>
        <name>GMP</name>
        <dbReference type="ChEBI" id="CHEBI:58115"/>
    </ligand>
</feature>
<evidence type="ECO:0000256" key="1">
    <source>
        <dbReference type="ARBA" id="ARBA00012726"/>
    </source>
</evidence>
<dbReference type="AlphaFoldDB" id="B3EA64"/>
<evidence type="ECO:0000313" key="13">
    <source>
        <dbReference type="Proteomes" id="UP000002420"/>
    </source>
</evidence>
<dbReference type="InterPro" id="IPR001233">
    <property type="entry name" value="RtcB"/>
</dbReference>
<keyword evidence="4 10" id="KW-0547">Nucleotide-binding</keyword>
<feature type="binding site" evidence="11">
    <location>
        <position position="172"/>
    </location>
    <ligand>
        <name>Mn(2+)</name>
        <dbReference type="ChEBI" id="CHEBI:29035"/>
        <label>2</label>
    </ligand>
</feature>
<proteinExistence type="predicted"/>
<dbReference type="KEGG" id="glo:Glov_0158"/>
<dbReference type="RefSeq" id="WP_012468250.1">
    <property type="nucleotide sequence ID" value="NC_010814.1"/>
</dbReference>
<accession>B3EA64</accession>
<feature type="binding site" evidence="10">
    <location>
        <begin position="153"/>
        <end position="157"/>
    </location>
    <ligand>
        <name>GMP</name>
        <dbReference type="ChEBI" id="CHEBI:58115"/>
    </ligand>
</feature>
<dbReference type="EMBL" id="CP001089">
    <property type="protein sequence ID" value="ACD93892.1"/>
    <property type="molecule type" value="Genomic_DNA"/>
</dbReference>